<reference evidence="1" key="1">
    <citation type="submission" date="2019-12" db="EMBL/GenBank/DDBJ databases">
        <authorList>
            <person name="zhang j."/>
            <person name="sun C.M."/>
        </authorList>
    </citation>
    <scope>NUCLEOTIDE SEQUENCE</scope>
    <source>
        <strain evidence="1">NS-1</strain>
    </source>
</reference>
<gene>
    <name evidence="1" type="ORF">GM661_03865</name>
</gene>
<dbReference type="KEGG" id="ifn:GM661_03865"/>
<sequence length="111" mass="12965">MLLNRSQIIRRLIEVRRFMYENKNGDIEKGYLKIKKDLDELIYDIVGDFLNETDRAQLDNILEKSISGEIPVDMAMVAIKELAISYYENGGIIEKEGKDNTADHFYKKGYR</sequence>
<proteinExistence type="predicted"/>
<accession>A0A8A7KG85</accession>
<keyword evidence="2" id="KW-1185">Reference proteome</keyword>
<protein>
    <submittedName>
        <fullName evidence="1">Uncharacterized protein</fullName>
    </submittedName>
</protein>
<name>A0A8A7KG85_9FIRM</name>
<dbReference type="Proteomes" id="UP000665020">
    <property type="component" value="Chromosome"/>
</dbReference>
<evidence type="ECO:0000313" key="2">
    <source>
        <dbReference type="Proteomes" id="UP000665020"/>
    </source>
</evidence>
<organism evidence="1 2">
    <name type="scientific">Iocasia fonsfrigidae</name>
    <dbReference type="NCBI Taxonomy" id="2682810"/>
    <lineage>
        <taxon>Bacteria</taxon>
        <taxon>Bacillati</taxon>
        <taxon>Bacillota</taxon>
        <taxon>Clostridia</taxon>
        <taxon>Halanaerobiales</taxon>
        <taxon>Halanaerobiaceae</taxon>
        <taxon>Iocasia</taxon>
    </lineage>
</organism>
<dbReference type="EMBL" id="CP046640">
    <property type="protein sequence ID" value="QTL97174.1"/>
    <property type="molecule type" value="Genomic_DNA"/>
</dbReference>
<evidence type="ECO:0000313" key="1">
    <source>
        <dbReference type="EMBL" id="QTL97174.1"/>
    </source>
</evidence>
<dbReference type="AlphaFoldDB" id="A0A8A7KG85"/>
<dbReference type="RefSeq" id="WP_230868824.1">
    <property type="nucleotide sequence ID" value="NZ_CP046640.1"/>
</dbReference>